<dbReference type="PANTHER" id="PTHR33885">
    <property type="entry name" value="PHAGE SHOCK PROTEIN C"/>
    <property type="match status" value="1"/>
</dbReference>
<evidence type="ECO:0000313" key="9">
    <source>
        <dbReference type="EMBL" id="CAI3661142.1"/>
    </source>
</evidence>
<reference evidence="11 13" key="2">
    <citation type="submission" date="2018-06" db="EMBL/GenBank/DDBJ databases">
        <authorList>
            <consortium name="IHU Genomes"/>
        </authorList>
    </citation>
    <scope>NUCLEOTIDE SEQUENCE [LARGE SCALE GENOMIC DNA]</scope>
    <source>
        <strain evidence="11 13">NEC25</strain>
    </source>
</reference>
<dbReference type="Proteomes" id="UP000789738">
    <property type="component" value="Unassembled WGS sequence"/>
</dbReference>
<evidence type="ECO:0000256" key="5">
    <source>
        <dbReference type="ARBA" id="ARBA00023136"/>
    </source>
</evidence>
<feature type="domain" description="Phage shock protein PspC N-terminal" evidence="7">
    <location>
        <begin position="4"/>
        <end position="60"/>
    </location>
</feature>
<feature type="transmembrane region" description="Helical" evidence="6">
    <location>
        <begin position="35"/>
        <end position="58"/>
    </location>
</feature>
<evidence type="ECO:0000313" key="13">
    <source>
        <dbReference type="Proteomes" id="UP000431451"/>
    </source>
</evidence>
<dbReference type="OrthoDB" id="9815286at2"/>
<evidence type="ECO:0000313" key="8">
    <source>
        <dbReference type="EMBL" id="CAG9707978.1"/>
    </source>
</evidence>
<reference evidence="9" key="4">
    <citation type="submission" date="2022-10" db="EMBL/GenBank/DDBJ databases">
        <authorList>
            <person name="Aires J."/>
            <person name="Mesa V."/>
        </authorList>
    </citation>
    <scope>NUCLEOTIDE SEQUENCE</scope>
    <source>
        <strain evidence="9">Clostridium neonatale JD116</strain>
    </source>
</reference>
<protein>
    <submittedName>
        <fullName evidence="11">Phage shock protein C</fullName>
    </submittedName>
    <submittedName>
        <fullName evidence="10">PspC domain-containing protein</fullName>
    </submittedName>
    <submittedName>
        <fullName evidence="8">Regulator, PspC N-terminal domain</fullName>
    </submittedName>
</protein>
<accession>A0A2A7MIN7</accession>
<dbReference type="InterPro" id="IPR052027">
    <property type="entry name" value="PspC"/>
</dbReference>
<dbReference type="EMBL" id="UWJD01000001">
    <property type="protein sequence ID" value="VCT84438.1"/>
    <property type="molecule type" value="Genomic_DNA"/>
</dbReference>
<dbReference type="Proteomes" id="UP001189143">
    <property type="component" value="Unassembled WGS sequence"/>
</dbReference>
<keyword evidence="3 6" id="KW-0812">Transmembrane</keyword>
<reference evidence="10 12" key="1">
    <citation type="submission" date="2017-10" db="EMBL/GenBank/DDBJ databases">
        <title>Effective Description of Clostridium neonatale sp. nov. linked to necrotizing enterocolitis in neonates and a clarification of species assignable to the genus Clostridium (Prazmowski 1880) emend. Lawson and Rainey 2016.</title>
        <authorList>
            <person name="Bernard K."/>
            <person name="Burdz T."/>
            <person name="Wiebe D."/>
            <person name="Balcewich B."/>
            <person name="Alfa M."/>
            <person name="Bernier A.-M."/>
        </authorList>
    </citation>
    <scope>NUCLEOTIDE SEQUENCE [LARGE SCALE GENOMIC DNA]</scope>
    <source>
        <strain evidence="10 12">LCDC99A005</strain>
    </source>
</reference>
<dbReference type="Pfam" id="PF04024">
    <property type="entry name" value="PspC"/>
    <property type="match status" value="1"/>
</dbReference>
<evidence type="ECO:0000313" key="11">
    <source>
        <dbReference type="EMBL" id="VCT84438.1"/>
    </source>
</evidence>
<dbReference type="GO" id="GO:0005886">
    <property type="term" value="C:plasma membrane"/>
    <property type="evidence" value="ECO:0007669"/>
    <property type="project" value="UniProtKB-SubCell"/>
</dbReference>
<keyword evidence="5 6" id="KW-0472">Membrane</keyword>
<evidence type="ECO:0000256" key="4">
    <source>
        <dbReference type="ARBA" id="ARBA00022989"/>
    </source>
</evidence>
<evidence type="ECO:0000256" key="1">
    <source>
        <dbReference type="ARBA" id="ARBA00004162"/>
    </source>
</evidence>
<gene>
    <name evidence="11" type="primary">pspC_1</name>
    <name evidence="9" type="ORF">CNEO2_50022</name>
    <name evidence="8" type="ORF">CNEO_43356</name>
    <name evidence="11" type="ORF">CNEONATNEC25_02038</name>
    <name evidence="10" type="ORF">CQ394_05500</name>
</gene>
<sequence>MENKKLYKAERNKKICGVCGGIGEYLNVDPTVIRLLWVISFFFFGTGLLVYIICAFIMPNRSEIGM</sequence>
<dbReference type="STRING" id="137838.GCA_001458595_02568"/>
<comment type="subcellular location">
    <subcellularLocation>
        <location evidence="1">Cell membrane</location>
        <topology evidence="1">Single-pass membrane protein</topology>
    </subcellularLocation>
</comment>
<keyword evidence="4 6" id="KW-1133">Transmembrane helix</keyword>
<proteinExistence type="predicted"/>
<dbReference type="InterPro" id="IPR007168">
    <property type="entry name" value="Phageshock_PspC_N"/>
</dbReference>
<keyword evidence="2" id="KW-1003">Cell membrane</keyword>
<dbReference type="EMBL" id="CAKJVE010000004">
    <property type="protein sequence ID" value="CAG9707978.1"/>
    <property type="molecule type" value="Genomic_DNA"/>
</dbReference>
<name>A0A2A7MIN7_9CLOT</name>
<dbReference type="EMBL" id="CAMTCP010000259">
    <property type="protein sequence ID" value="CAI3661142.1"/>
    <property type="molecule type" value="Genomic_DNA"/>
</dbReference>
<dbReference type="PANTHER" id="PTHR33885:SF3">
    <property type="entry name" value="PHAGE SHOCK PROTEIN C"/>
    <property type="match status" value="1"/>
</dbReference>
<reference evidence="8" key="3">
    <citation type="submission" date="2021-10" db="EMBL/GenBank/DDBJ databases">
        <authorList>
            <person name="Mesa V."/>
        </authorList>
    </citation>
    <scope>NUCLEOTIDE SEQUENCE</scope>
    <source>
        <strain evidence="8">CC3_PB</strain>
    </source>
</reference>
<dbReference type="Proteomes" id="UP000220840">
    <property type="component" value="Unassembled WGS sequence"/>
</dbReference>
<evidence type="ECO:0000313" key="10">
    <source>
        <dbReference type="EMBL" id="PEG31181.1"/>
    </source>
</evidence>
<organism evidence="10 12">
    <name type="scientific">Clostridium neonatale</name>
    <dbReference type="NCBI Taxonomy" id="137838"/>
    <lineage>
        <taxon>Bacteria</taxon>
        <taxon>Bacillati</taxon>
        <taxon>Bacillota</taxon>
        <taxon>Clostridia</taxon>
        <taxon>Eubacteriales</taxon>
        <taxon>Clostridiaceae</taxon>
        <taxon>Clostridium</taxon>
    </lineage>
</organism>
<dbReference type="RefSeq" id="WP_058295339.1">
    <property type="nucleotide sequence ID" value="NZ_CAKJVD010000021.1"/>
</dbReference>
<evidence type="ECO:0000256" key="6">
    <source>
        <dbReference type="SAM" id="Phobius"/>
    </source>
</evidence>
<evidence type="ECO:0000256" key="3">
    <source>
        <dbReference type="ARBA" id="ARBA00022692"/>
    </source>
</evidence>
<dbReference type="EMBL" id="PDCJ01000001">
    <property type="protein sequence ID" value="PEG31181.1"/>
    <property type="molecule type" value="Genomic_DNA"/>
</dbReference>
<dbReference type="Proteomes" id="UP000431451">
    <property type="component" value="Unassembled WGS sequence"/>
</dbReference>
<evidence type="ECO:0000313" key="12">
    <source>
        <dbReference type="Proteomes" id="UP000220840"/>
    </source>
</evidence>
<dbReference type="GeneID" id="68877411"/>
<dbReference type="AlphaFoldDB" id="A0A2A7MIN7"/>
<evidence type="ECO:0000256" key="2">
    <source>
        <dbReference type="ARBA" id="ARBA00022475"/>
    </source>
</evidence>
<keyword evidence="12" id="KW-1185">Reference proteome</keyword>
<evidence type="ECO:0000259" key="7">
    <source>
        <dbReference type="Pfam" id="PF04024"/>
    </source>
</evidence>